<keyword evidence="3" id="KW-1185">Reference proteome</keyword>
<sequence length="113" mass="12740">MSTKQRNHLEAFLKNEMLQLKLMSFTIKKASKRFNLPKDQVKSTYLKVRSMIRKEAINRVIVYLLLSTIFLFVGIKSVQGNSGYIYLGGLLLGSAGMLSAFGYFILAIKGNSK</sequence>
<reference evidence="2 3" key="1">
    <citation type="submission" date="2016-10" db="EMBL/GenBank/DDBJ databases">
        <authorList>
            <person name="Varghese N."/>
            <person name="Submissions S."/>
        </authorList>
    </citation>
    <scope>NUCLEOTIDE SEQUENCE [LARGE SCALE GENOMIC DNA]</scope>
    <source>
        <strain evidence="2 3">RHA_55</strain>
    </source>
</reference>
<evidence type="ECO:0000313" key="2">
    <source>
        <dbReference type="EMBL" id="SDS98025.1"/>
    </source>
</evidence>
<keyword evidence="1" id="KW-0472">Membrane</keyword>
<protein>
    <submittedName>
        <fullName evidence="2">Uncharacterized protein</fullName>
    </submittedName>
</protein>
<accession>A0A1H1WLT3</accession>
<feature type="transmembrane region" description="Helical" evidence="1">
    <location>
        <begin position="84"/>
        <end position="108"/>
    </location>
</feature>
<evidence type="ECO:0000313" key="3">
    <source>
        <dbReference type="Proteomes" id="UP000198963"/>
    </source>
</evidence>
<dbReference type="STRING" id="1249933.SAMN04489797_2922"/>
<proteinExistence type="predicted"/>
<name>A0A1H1WLT3_9FLAO</name>
<keyword evidence="1" id="KW-0812">Transmembrane</keyword>
<dbReference type="RefSeq" id="WP_092447378.1">
    <property type="nucleotide sequence ID" value="NZ_LT629774.1"/>
</dbReference>
<evidence type="ECO:0000256" key="1">
    <source>
        <dbReference type="SAM" id="Phobius"/>
    </source>
</evidence>
<organism evidence="2 3">
    <name type="scientific">Winogradskyella sediminis</name>
    <dbReference type="NCBI Taxonomy" id="1382466"/>
    <lineage>
        <taxon>Bacteria</taxon>
        <taxon>Pseudomonadati</taxon>
        <taxon>Bacteroidota</taxon>
        <taxon>Flavobacteriia</taxon>
        <taxon>Flavobacteriales</taxon>
        <taxon>Flavobacteriaceae</taxon>
        <taxon>Winogradskyella</taxon>
    </lineage>
</organism>
<feature type="transmembrane region" description="Helical" evidence="1">
    <location>
        <begin position="60"/>
        <end position="78"/>
    </location>
</feature>
<dbReference type="Proteomes" id="UP000198963">
    <property type="component" value="Chromosome I"/>
</dbReference>
<keyword evidence="1" id="KW-1133">Transmembrane helix</keyword>
<dbReference type="AlphaFoldDB" id="A0A1H1WLT3"/>
<dbReference type="EMBL" id="LT629774">
    <property type="protein sequence ID" value="SDS98025.1"/>
    <property type="molecule type" value="Genomic_DNA"/>
</dbReference>
<gene>
    <name evidence="2" type="ORF">SAMN04489797_2922</name>
</gene>